<reference evidence="4" key="1">
    <citation type="submission" date="2021-06" db="EMBL/GenBank/DDBJ databases">
        <title>Comparative genomics, transcriptomics and evolutionary studies reveal genomic signatures of adaptation to plant cell wall in hemibiotrophic fungi.</title>
        <authorList>
            <consortium name="DOE Joint Genome Institute"/>
            <person name="Baroncelli R."/>
            <person name="Diaz J.F."/>
            <person name="Benocci T."/>
            <person name="Peng M."/>
            <person name="Battaglia E."/>
            <person name="Haridas S."/>
            <person name="Andreopoulos W."/>
            <person name="Labutti K."/>
            <person name="Pangilinan J."/>
            <person name="Floch G.L."/>
            <person name="Makela M.R."/>
            <person name="Henrissat B."/>
            <person name="Grigoriev I.V."/>
            <person name="Crouch J.A."/>
            <person name="De Vries R.P."/>
            <person name="Sukno S.A."/>
            <person name="Thon M.R."/>
        </authorList>
    </citation>
    <scope>NUCLEOTIDE SEQUENCE</scope>
    <source>
        <strain evidence="4">CBS 125086</strain>
    </source>
</reference>
<dbReference type="Pfam" id="PF03171">
    <property type="entry name" value="2OG-FeII_Oxy"/>
    <property type="match status" value="1"/>
</dbReference>
<dbReference type="AlphaFoldDB" id="A0AAD8PQS1"/>
<feature type="domain" description="Non-haem dioxygenase N-terminal" evidence="3">
    <location>
        <begin position="57"/>
        <end position="157"/>
    </location>
</feature>
<dbReference type="Pfam" id="PF14226">
    <property type="entry name" value="DIOX_N"/>
    <property type="match status" value="1"/>
</dbReference>
<dbReference type="PANTHER" id="PTHR47990">
    <property type="entry name" value="2-OXOGLUTARATE (2OG) AND FE(II)-DEPENDENT OXYGENASE SUPERFAMILY PROTEIN-RELATED"/>
    <property type="match status" value="1"/>
</dbReference>
<protein>
    <submittedName>
        <fullName evidence="4">2OG-Fe(II) oxygenase superfamily protein</fullName>
    </submittedName>
</protein>
<comment type="similarity">
    <text evidence="1">Belongs to the iron/ascorbate-dependent oxidoreductase family.</text>
</comment>
<dbReference type="PRINTS" id="PR00682">
    <property type="entry name" value="IPNSYNTHASE"/>
</dbReference>
<dbReference type="InterPro" id="IPR044861">
    <property type="entry name" value="IPNS-like_FE2OG_OXY"/>
</dbReference>
<proteinExistence type="inferred from homology"/>
<dbReference type="GeneID" id="85443066"/>
<dbReference type="FunFam" id="2.60.120.330:FF:000040">
    <property type="entry name" value="Chromosome 21, whole genome shotgun sequence"/>
    <property type="match status" value="1"/>
</dbReference>
<accession>A0AAD8PQS1</accession>
<dbReference type="EMBL" id="JAHLJV010000078">
    <property type="protein sequence ID" value="KAK1574248.1"/>
    <property type="molecule type" value="Genomic_DNA"/>
</dbReference>
<dbReference type="Gene3D" id="2.60.120.330">
    <property type="entry name" value="B-lactam Antibiotic, Isopenicillin N Synthase, Chain"/>
    <property type="match status" value="1"/>
</dbReference>
<dbReference type="InterPro" id="IPR026992">
    <property type="entry name" value="DIOX_N"/>
</dbReference>
<keyword evidence="5" id="KW-1185">Reference proteome</keyword>
<feature type="domain" description="Isopenicillin N synthase-like Fe(2+) 2OG dioxygenase" evidence="2">
    <location>
        <begin position="242"/>
        <end position="318"/>
    </location>
</feature>
<dbReference type="RefSeq" id="XP_060409787.1">
    <property type="nucleotide sequence ID" value="XM_060558826.1"/>
</dbReference>
<dbReference type="SUPFAM" id="SSF51197">
    <property type="entry name" value="Clavaminate synthase-like"/>
    <property type="match status" value="1"/>
</dbReference>
<comment type="caution">
    <text evidence="4">The sequence shown here is derived from an EMBL/GenBank/DDBJ whole genome shotgun (WGS) entry which is preliminary data.</text>
</comment>
<evidence type="ECO:0000313" key="5">
    <source>
        <dbReference type="Proteomes" id="UP001230504"/>
    </source>
</evidence>
<sequence>MASLGPRGVVQTEFSTEICCLRKHTSSHPPKMPFAVSQLYQYTHVPETEENLDWADLPTIDLAKYGTPEGNEELAQTLIEAIRTKGFFYVINYGISQEAVDTQFALGQKFYELPLEEKLKYEPDLDSGDYNGYRPAGRRFLSGDLKDKTEVWNMATNAGHITQPLPKLLEDRKEEIEGFAKDLHDKVLDPLNHLIALALELPEDFFTKVHKWETHDESHLRYMKYSKFTPEEIEKLEDGLWSRGHTDLGTITLLFRQPVAALQIRDHKTGEWKWAKPLDGSLTVNTCDALSFLTGGYVKSTVHRVAVPPKDQRHVDRLGLLYFARPQNDLVLKTIDSPVLKREGFTQNEFETGGHRVPTMGEFTILKQSWQQRKGVSYQSSEGQEILPGFKGQYFQ</sequence>
<gene>
    <name evidence="4" type="ORF">LY79DRAFT_566498</name>
</gene>
<evidence type="ECO:0000259" key="3">
    <source>
        <dbReference type="Pfam" id="PF14226"/>
    </source>
</evidence>
<dbReference type="InterPro" id="IPR050231">
    <property type="entry name" value="Iron_ascorbate_oxido_reductase"/>
</dbReference>
<evidence type="ECO:0000259" key="2">
    <source>
        <dbReference type="Pfam" id="PF03171"/>
    </source>
</evidence>
<evidence type="ECO:0000313" key="4">
    <source>
        <dbReference type="EMBL" id="KAK1574248.1"/>
    </source>
</evidence>
<evidence type="ECO:0000256" key="1">
    <source>
        <dbReference type="ARBA" id="ARBA00008056"/>
    </source>
</evidence>
<dbReference type="InterPro" id="IPR027443">
    <property type="entry name" value="IPNS-like_sf"/>
</dbReference>
<name>A0AAD8PQS1_9PEZI</name>
<dbReference type="Proteomes" id="UP001230504">
    <property type="component" value="Unassembled WGS sequence"/>
</dbReference>
<organism evidence="4 5">
    <name type="scientific">Colletotrichum navitas</name>
    <dbReference type="NCBI Taxonomy" id="681940"/>
    <lineage>
        <taxon>Eukaryota</taxon>
        <taxon>Fungi</taxon>
        <taxon>Dikarya</taxon>
        <taxon>Ascomycota</taxon>
        <taxon>Pezizomycotina</taxon>
        <taxon>Sordariomycetes</taxon>
        <taxon>Hypocreomycetidae</taxon>
        <taxon>Glomerellales</taxon>
        <taxon>Glomerellaceae</taxon>
        <taxon>Colletotrichum</taxon>
        <taxon>Colletotrichum graminicola species complex</taxon>
    </lineage>
</organism>